<sequence>MADIEGEVRSSMHGVTVEIRSRFLGGFSDGAYRHHCKVFSTVPIIRDNLNLTKMDVGNAGVKPTLKYFIKACQVRFVICWGSQECGSNSVTAEQSRFSFPGRPMLATQQTTGHGSLSSSMDTLWGVELSTDNVDRRLLRQEFVYETYRFDLKLHNTKRFGMRETWVLGSSQTLGGVFVSCWAAQIPAHCHNIYDPFQSELKPFVVQRSVLFPSFPRSVIRYYIGHDRRWRQFPVLIDTIVVFHELKILDSDRANLHGTNDHRMHSSCDFVSFPTMGKHVLPLNKRPCQGKVGMIYYLRPSKA</sequence>
<accession>A0ABS8SFA2</accession>
<reference evidence="1 2" key="1">
    <citation type="journal article" date="2021" name="BMC Genomics">
        <title>Datura genome reveals duplications of psychoactive alkaloid biosynthetic genes and high mutation rate following tissue culture.</title>
        <authorList>
            <person name="Rajewski A."/>
            <person name="Carter-House D."/>
            <person name="Stajich J."/>
            <person name="Litt A."/>
        </authorList>
    </citation>
    <scope>NUCLEOTIDE SEQUENCE [LARGE SCALE GENOMIC DNA]</scope>
    <source>
        <strain evidence="1">AR-01</strain>
    </source>
</reference>
<proteinExistence type="predicted"/>
<evidence type="ECO:0000313" key="1">
    <source>
        <dbReference type="EMBL" id="MCD7457239.1"/>
    </source>
</evidence>
<organism evidence="1 2">
    <name type="scientific">Datura stramonium</name>
    <name type="common">Jimsonweed</name>
    <name type="synonym">Common thornapple</name>
    <dbReference type="NCBI Taxonomy" id="4076"/>
    <lineage>
        <taxon>Eukaryota</taxon>
        <taxon>Viridiplantae</taxon>
        <taxon>Streptophyta</taxon>
        <taxon>Embryophyta</taxon>
        <taxon>Tracheophyta</taxon>
        <taxon>Spermatophyta</taxon>
        <taxon>Magnoliopsida</taxon>
        <taxon>eudicotyledons</taxon>
        <taxon>Gunneridae</taxon>
        <taxon>Pentapetalae</taxon>
        <taxon>asterids</taxon>
        <taxon>lamiids</taxon>
        <taxon>Solanales</taxon>
        <taxon>Solanaceae</taxon>
        <taxon>Solanoideae</taxon>
        <taxon>Datureae</taxon>
        <taxon>Datura</taxon>
    </lineage>
</organism>
<dbReference type="EMBL" id="JACEIK010000448">
    <property type="protein sequence ID" value="MCD7457239.1"/>
    <property type="molecule type" value="Genomic_DNA"/>
</dbReference>
<gene>
    <name evidence="1" type="ORF">HAX54_034628</name>
</gene>
<name>A0ABS8SFA2_DATST</name>
<keyword evidence="2" id="KW-1185">Reference proteome</keyword>
<dbReference type="Proteomes" id="UP000823775">
    <property type="component" value="Unassembled WGS sequence"/>
</dbReference>
<comment type="caution">
    <text evidence="1">The sequence shown here is derived from an EMBL/GenBank/DDBJ whole genome shotgun (WGS) entry which is preliminary data.</text>
</comment>
<evidence type="ECO:0000313" key="2">
    <source>
        <dbReference type="Proteomes" id="UP000823775"/>
    </source>
</evidence>
<protein>
    <submittedName>
        <fullName evidence="1">Uncharacterized protein</fullName>
    </submittedName>
</protein>